<comment type="caution">
    <text evidence="8">The sequence shown here is derived from an EMBL/GenBank/DDBJ whole genome shotgun (WGS) entry which is preliminary data.</text>
</comment>
<dbReference type="SUPFAM" id="SSF88946">
    <property type="entry name" value="Sigma2 domain of RNA polymerase sigma factors"/>
    <property type="match status" value="1"/>
</dbReference>
<dbReference type="PANTHER" id="PTHR43133">
    <property type="entry name" value="RNA POLYMERASE ECF-TYPE SIGMA FACTO"/>
    <property type="match status" value="1"/>
</dbReference>
<evidence type="ECO:0000256" key="3">
    <source>
        <dbReference type="ARBA" id="ARBA00023082"/>
    </source>
</evidence>
<evidence type="ECO:0000313" key="8">
    <source>
        <dbReference type="EMBL" id="MFC6705678.1"/>
    </source>
</evidence>
<keyword evidence="4" id="KW-0238">DNA-binding</keyword>
<dbReference type="InterPro" id="IPR039425">
    <property type="entry name" value="RNA_pol_sigma-70-like"/>
</dbReference>
<dbReference type="Gene3D" id="1.10.10.10">
    <property type="entry name" value="Winged helix-like DNA-binding domain superfamily/Winged helix DNA-binding domain"/>
    <property type="match status" value="1"/>
</dbReference>
<keyword evidence="3" id="KW-0731">Sigma factor</keyword>
<dbReference type="InterPro" id="IPR007627">
    <property type="entry name" value="RNA_pol_sigma70_r2"/>
</dbReference>
<reference evidence="9" key="1">
    <citation type="journal article" date="2019" name="Int. J. Syst. Evol. Microbiol.">
        <title>The Global Catalogue of Microorganisms (GCM) 10K type strain sequencing project: providing services to taxonomists for standard genome sequencing and annotation.</title>
        <authorList>
            <consortium name="The Broad Institute Genomics Platform"/>
            <consortium name="The Broad Institute Genome Sequencing Center for Infectious Disease"/>
            <person name="Wu L."/>
            <person name="Ma J."/>
        </authorList>
    </citation>
    <scope>NUCLEOTIDE SEQUENCE [LARGE SCALE GENOMIC DNA]</scope>
    <source>
        <strain evidence="9">CCUG 58127</strain>
    </source>
</reference>
<evidence type="ECO:0000256" key="1">
    <source>
        <dbReference type="ARBA" id="ARBA00010641"/>
    </source>
</evidence>
<evidence type="ECO:0000313" key="9">
    <source>
        <dbReference type="Proteomes" id="UP001596298"/>
    </source>
</evidence>
<dbReference type="SUPFAM" id="SSF88659">
    <property type="entry name" value="Sigma3 and sigma4 domains of RNA polymerase sigma factors"/>
    <property type="match status" value="1"/>
</dbReference>
<accession>A0ABW2AFL3</accession>
<keyword evidence="2" id="KW-0805">Transcription regulation</keyword>
<dbReference type="PANTHER" id="PTHR43133:SF52">
    <property type="entry name" value="ECF RNA POLYMERASE SIGMA FACTOR SIGL"/>
    <property type="match status" value="1"/>
</dbReference>
<feature type="domain" description="RNA polymerase sigma-70 region 4" evidence="7">
    <location>
        <begin position="111"/>
        <end position="159"/>
    </location>
</feature>
<dbReference type="NCBIfam" id="NF007227">
    <property type="entry name" value="PRK09645.1"/>
    <property type="match status" value="1"/>
</dbReference>
<dbReference type="CDD" id="cd06171">
    <property type="entry name" value="Sigma70_r4"/>
    <property type="match status" value="1"/>
</dbReference>
<evidence type="ECO:0000259" key="6">
    <source>
        <dbReference type="Pfam" id="PF04542"/>
    </source>
</evidence>
<name>A0ABW2AFL3_9MICO</name>
<dbReference type="Proteomes" id="UP001596298">
    <property type="component" value="Unassembled WGS sequence"/>
</dbReference>
<dbReference type="InterPro" id="IPR007630">
    <property type="entry name" value="RNA_pol_sigma70_r4"/>
</dbReference>
<dbReference type="EMBL" id="JBHSWH010000001">
    <property type="protein sequence ID" value="MFC6705678.1"/>
    <property type="molecule type" value="Genomic_DNA"/>
</dbReference>
<dbReference type="Gene3D" id="1.10.1740.10">
    <property type="match status" value="1"/>
</dbReference>
<gene>
    <name evidence="8" type="ORF">ACFQDH_10470</name>
</gene>
<evidence type="ECO:0000256" key="5">
    <source>
        <dbReference type="ARBA" id="ARBA00023163"/>
    </source>
</evidence>
<keyword evidence="5" id="KW-0804">Transcription</keyword>
<feature type="domain" description="RNA polymerase sigma-70 region 2" evidence="6">
    <location>
        <begin position="11"/>
        <end position="80"/>
    </location>
</feature>
<dbReference type="InterPro" id="IPR036388">
    <property type="entry name" value="WH-like_DNA-bd_sf"/>
</dbReference>
<dbReference type="Pfam" id="PF04542">
    <property type="entry name" value="Sigma70_r2"/>
    <property type="match status" value="1"/>
</dbReference>
<dbReference type="InterPro" id="IPR013324">
    <property type="entry name" value="RNA_pol_sigma_r3/r4-like"/>
</dbReference>
<dbReference type="InterPro" id="IPR014284">
    <property type="entry name" value="RNA_pol_sigma-70_dom"/>
</dbReference>
<sequence>MVTDPDVLDQLHRDHANALWAYAVRLTGDRAFAQDVVQETMLRAWREGITDETETSATSARAWLFTVARRLVIDESRSARHRREVATEVLPEERAGDQVDAVFDTAMIVDALAALSVQHREVVVRAYYGRATVAEIADDIGVPPGTVKSRMHYGMRALRLALQERGVTR</sequence>
<dbReference type="NCBIfam" id="TIGR02937">
    <property type="entry name" value="sigma70-ECF"/>
    <property type="match status" value="1"/>
</dbReference>
<keyword evidence="9" id="KW-1185">Reference proteome</keyword>
<dbReference type="InterPro" id="IPR013325">
    <property type="entry name" value="RNA_pol_sigma_r2"/>
</dbReference>
<evidence type="ECO:0000259" key="7">
    <source>
        <dbReference type="Pfam" id="PF04545"/>
    </source>
</evidence>
<protein>
    <submittedName>
        <fullName evidence="8">Sigma-70 family RNA polymerase sigma factor</fullName>
    </submittedName>
</protein>
<proteinExistence type="inferred from homology"/>
<comment type="similarity">
    <text evidence="1">Belongs to the sigma-70 factor family. ECF subfamily.</text>
</comment>
<dbReference type="Pfam" id="PF04545">
    <property type="entry name" value="Sigma70_r4"/>
    <property type="match status" value="1"/>
</dbReference>
<evidence type="ECO:0000256" key="2">
    <source>
        <dbReference type="ARBA" id="ARBA00023015"/>
    </source>
</evidence>
<dbReference type="RefSeq" id="WP_382401028.1">
    <property type="nucleotide sequence ID" value="NZ_JBHSWH010000001.1"/>
</dbReference>
<evidence type="ECO:0000256" key="4">
    <source>
        <dbReference type="ARBA" id="ARBA00023125"/>
    </source>
</evidence>
<organism evidence="8 9">
    <name type="scientific">Flexivirga alba</name>
    <dbReference type="NCBI Taxonomy" id="702742"/>
    <lineage>
        <taxon>Bacteria</taxon>
        <taxon>Bacillati</taxon>
        <taxon>Actinomycetota</taxon>
        <taxon>Actinomycetes</taxon>
        <taxon>Micrococcales</taxon>
        <taxon>Dermacoccaceae</taxon>
        <taxon>Flexivirga</taxon>
    </lineage>
</organism>